<feature type="transmembrane region" description="Helical" evidence="1">
    <location>
        <begin position="356"/>
        <end position="375"/>
    </location>
</feature>
<organism evidence="2 3">
    <name type="scientific">Salipaludibacillus aurantiacus</name>
    <dbReference type="NCBI Taxonomy" id="1601833"/>
    <lineage>
        <taxon>Bacteria</taxon>
        <taxon>Bacillati</taxon>
        <taxon>Bacillota</taxon>
        <taxon>Bacilli</taxon>
        <taxon>Bacillales</taxon>
        <taxon>Bacillaceae</taxon>
    </lineage>
</organism>
<feature type="transmembrane region" description="Helical" evidence="1">
    <location>
        <begin position="967"/>
        <end position="988"/>
    </location>
</feature>
<dbReference type="Gene3D" id="3.30.70.1320">
    <property type="entry name" value="Multidrug efflux transporter AcrB pore domain like"/>
    <property type="match status" value="1"/>
</dbReference>
<dbReference type="InterPro" id="IPR027463">
    <property type="entry name" value="AcrB_DN_DC_subdom"/>
</dbReference>
<dbReference type="STRING" id="1601833.SAMN05518684_1335"/>
<dbReference type="Gene3D" id="3.30.70.1430">
    <property type="entry name" value="Multidrug efflux transporter AcrB pore domain"/>
    <property type="match status" value="2"/>
</dbReference>
<feature type="transmembrane region" description="Helical" evidence="1">
    <location>
        <begin position="994"/>
        <end position="1023"/>
    </location>
</feature>
<proteinExistence type="predicted"/>
<name>A0A1H9XAW1_9BACI</name>
<feature type="transmembrane region" description="Helical" evidence="1">
    <location>
        <begin position="12"/>
        <end position="30"/>
    </location>
</feature>
<dbReference type="PANTHER" id="PTHR32063">
    <property type="match status" value="1"/>
</dbReference>
<sequence length="1029" mass="113093">MFDAIIKRPKITMMFIFILVVVGTLTLFQLPQREVPEFSFDIGIINTPYPGGAPEEVEQQVTIPLEEAVENIDGISEMSSVSTSGFSNIVIELEENADRNEVFTEIQQAILRTEGDLPDEAVTPDFSQQVSLGGLSSYHILHEDREELYELKNMLDDWQGEVEALPGVDRTIVKGFPDQYFMIDVDSDELFGSGLQLPDVIQAVEEELNTQPLGVQQIDGQNVQLALSVLEDEEEISSIFVGQDFEGESVYLEDIADVGIMNETPEDLITFEDTPAVSFTVIPGSGVNIPELHDDVDERVMALAQDLPEEMEIDLFYTQKTVVDEIFGDLAFSFALAGLSVVVVTLLGLNWSSAVIVALAIPTSVLIGLIPLPFFNVDLNQISIIGMIIALGILVDDAIVVGDNIRHKYRQNYDPLEGALTGAKEVRASIITSTLTIVFTFLPLVFISGGNGDFIRALPTVLIATILASTIVALSFVPIFLVWRQKKQRRKKNKSRKAPRDGLLGKQLNSLSDWYSDSILKRVVRHPWKVAIIGFVVTTSFYGLIPFIPVVFFPDTDRQEVTVEVRMPAGTTIEDTEETLQQMREFVLAEDEHIFETAVYTGEGLPPLFGDGISNSSEETGNLLLRTNREEQSAQETISRWTEPLQDEFSEAEVELTTIESGPPVGAPVAITLQGPEVETLIDMSNELQERIAELPESGTVLDDMGPLRPTVVYEPVREEMEANGITMSQISEQIGLRTDGIPLMTFRTDQDAIDLQLTLDRVEEDGELDLSDIEVPSQAEEEGEGQGGPPELIALDTLLEETESEEIPQVLREDGVRTITVRVFPANDNDEVLESEIEAITDDVRESVSEDYTVSLGGETEARTDFILELFTLFLVVLFLIYIVMAIQFYSLTIPILVMSTVHIASAGAVVGLFLTQTGLGFMALMGIVSLAGIVVRNSIVLLEFIKQRRADGMSIEDAVVEAGRVRLRPILLTAFTAIGALTPVALSGDVLFVPLAISIISGLLFSAVLTVVIVPAVYTAFAVKFGK</sequence>
<feature type="transmembrane region" description="Helical" evidence="1">
    <location>
        <begin position="867"/>
        <end position="888"/>
    </location>
</feature>
<dbReference type="Gene3D" id="1.20.1640.10">
    <property type="entry name" value="Multidrug efflux transporter AcrB transmembrane domain"/>
    <property type="match status" value="2"/>
</dbReference>
<dbReference type="GO" id="GO:0042910">
    <property type="term" value="F:xenobiotic transmembrane transporter activity"/>
    <property type="evidence" value="ECO:0007669"/>
    <property type="project" value="TreeGrafter"/>
</dbReference>
<feature type="transmembrane region" description="Helical" evidence="1">
    <location>
        <begin position="895"/>
        <end position="916"/>
    </location>
</feature>
<dbReference type="AlphaFoldDB" id="A0A1H9XAW1"/>
<evidence type="ECO:0000256" key="1">
    <source>
        <dbReference type="SAM" id="Phobius"/>
    </source>
</evidence>
<dbReference type="Pfam" id="PF00873">
    <property type="entry name" value="ACR_tran"/>
    <property type="match status" value="1"/>
</dbReference>
<feature type="transmembrane region" description="Helical" evidence="1">
    <location>
        <begin position="381"/>
        <end position="405"/>
    </location>
</feature>
<keyword evidence="1" id="KW-0472">Membrane</keyword>
<dbReference type="EMBL" id="FOGT01000033">
    <property type="protein sequence ID" value="SES43265.1"/>
    <property type="molecule type" value="Genomic_DNA"/>
</dbReference>
<dbReference type="OrthoDB" id="9757876at2"/>
<keyword evidence="1" id="KW-0812">Transmembrane</keyword>
<dbReference type="SUPFAM" id="SSF82866">
    <property type="entry name" value="Multidrug efflux transporter AcrB transmembrane domain"/>
    <property type="match status" value="2"/>
</dbReference>
<dbReference type="Gene3D" id="3.30.2090.10">
    <property type="entry name" value="Multidrug efflux transporter AcrB TolC docking domain, DN and DC subdomains"/>
    <property type="match status" value="2"/>
</dbReference>
<feature type="transmembrane region" description="Helical" evidence="1">
    <location>
        <begin position="530"/>
        <end position="553"/>
    </location>
</feature>
<feature type="transmembrane region" description="Helical" evidence="1">
    <location>
        <begin position="922"/>
        <end position="947"/>
    </location>
</feature>
<dbReference type="GO" id="GO:0005886">
    <property type="term" value="C:plasma membrane"/>
    <property type="evidence" value="ECO:0007669"/>
    <property type="project" value="TreeGrafter"/>
</dbReference>
<dbReference type="SUPFAM" id="SSF82714">
    <property type="entry name" value="Multidrug efflux transporter AcrB TolC docking domain, DN and DC subdomains"/>
    <property type="match status" value="1"/>
</dbReference>
<feature type="transmembrane region" description="Helical" evidence="1">
    <location>
        <begin position="330"/>
        <end position="349"/>
    </location>
</feature>
<dbReference type="Proteomes" id="UP000198571">
    <property type="component" value="Unassembled WGS sequence"/>
</dbReference>
<keyword evidence="3" id="KW-1185">Reference proteome</keyword>
<dbReference type="RefSeq" id="WP_093056292.1">
    <property type="nucleotide sequence ID" value="NZ_FOGT01000033.1"/>
</dbReference>
<keyword evidence="1" id="KW-1133">Transmembrane helix</keyword>
<evidence type="ECO:0000313" key="3">
    <source>
        <dbReference type="Proteomes" id="UP000198571"/>
    </source>
</evidence>
<protein>
    <submittedName>
        <fullName evidence="2">Multidrug efflux pump subunit AcrB</fullName>
    </submittedName>
</protein>
<dbReference type="PANTHER" id="PTHR32063:SF24">
    <property type="entry name" value="CATION EFFLUX SYSTEM (ACRB_ACRD_ACRF FAMILY)"/>
    <property type="match status" value="1"/>
</dbReference>
<dbReference type="SUPFAM" id="SSF82693">
    <property type="entry name" value="Multidrug efflux transporter AcrB pore domain, PN1, PN2, PC1 and PC2 subdomains"/>
    <property type="match status" value="2"/>
</dbReference>
<reference evidence="3" key="1">
    <citation type="submission" date="2016-10" db="EMBL/GenBank/DDBJ databases">
        <authorList>
            <person name="Varghese N."/>
            <person name="Submissions S."/>
        </authorList>
    </citation>
    <scope>NUCLEOTIDE SEQUENCE [LARGE SCALE GENOMIC DNA]</scope>
    <source>
        <strain evidence="3">S9</strain>
    </source>
</reference>
<dbReference type="Gene3D" id="3.30.70.1440">
    <property type="entry name" value="Multidrug efflux transporter AcrB pore domain"/>
    <property type="match status" value="1"/>
</dbReference>
<evidence type="ECO:0000313" key="2">
    <source>
        <dbReference type="EMBL" id="SES43265.1"/>
    </source>
</evidence>
<feature type="transmembrane region" description="Helical" evidence="1">
    <location>
        <begin position="426"/>
        <end position="449"/>
    </location>
</feature>
<gene>
    <name evidence="2" type="ORF">SAMN05518684_1335</name>
</gene>
<dbReference type="PRINTS" id="PR00702">
    <property type="entry name" value="ACRIFLAVINRP"/>
</dbReference>
<accession>A0A1H9XAW1</accession>
<feature type="transmembrane region" description="Helical" evidence="1">
    <location>
        <begin position="461"/>
        <end position="483"/>
    </location>
</feature>
<dbReference type="InterPro" id="IPR001036">
    <property type="entry name" value="Acrflvin-R"/>
</dbReference>